<keyword evidence="2 7" id="KW-0813">Transport</keyword>
<dbReference type="PANTHER" id="PTHR43163">
    <property type="entry name" value="DIPEPTIDE TRANSPORT SYSTEM PERMEASE PROTEIN DPPB-RELATED"/>
    <property type="match status" value="1"/>
</dbReference>
<feature type="transmembrane region" description="Helical" evidence="7">
    <location>
        <begin position="241"/>
        <end position="265"/>
    </location>
</feature>
<dbReference type="SUPFAM" id="SSF161098">
    <property type="entry name" value="MetI-like"/>
    <property type="match status" value="1"/>
</dbReference>
<keyword evidence="4 7" id="KW-0812">Transmembrane</keyword>
<comment type="subcellular location">
    <subcellularLocation>
        <location evidence="1 7">Cell membrane</location>
        <topology evidence="1 7">Multi-pass membrane protein</topology>
    </subcellularLocation>
</comment>
<feature type="transmembrane region" description="Helical" evidence="7">
    <location>
        <begin position="141"/>
        <end position="171"/>
    </location>
</feature>
<feature type="region of interest" description="Disordered" evidence="8">
    <location>
        <begin position="324"/>
        <end position="358"/>
    </location>
</feature>
<dbReference type="CDD" id="cd06261">
    <property type="entry name" value="TM_PBP2"/>
    <property type="match status" value="1"/>
</dbReference>
<evidence type="ECO:0000313" key="10">
    <source>
        <dbReference type="EMBL" id="KAB1646788.1"/>
    </source>
</evidence>
<feature type="transmembrane region" description="Helical" evidence="7">
    <location>
        <begin position="21"/>
        <end position="42"/>
    </location>
</feature>
<dbReference type="GO" id="GO:0005886">
    <property type="term" value="C:plasma membrane"/>
    <property type="evidence" value="ECO:0007669"/>
    <property type="project" value="UniProtKB-SubCell"/>
</dbReference>
<evidence type="ECO:0000256" key="7">
    <source>
        <dbReference type="RuleBase" id="RU363032"/>
    </source>
</evidence>
<feature type="transmembrane region" description="Helical" evidence="7">
    <location>
        <begin position="183"/>
        <end position="202"/>
    </location>
</feature>
<dbReference type="PROSITE" id="PS50928">
    <property type="entry name" value="ABC_TM1"/>
    <property type="match status" value="1"/>
</dbReference>
<dbReference type="GO" id="GO:0071916">
    <property type="term" value="F:dipeptide transmembrane transporter activity"/>
    <property type="evidence" value="ECO:0007669"/>
    <property type="project" value="TreeGrafter"/>
</dbReference>
<dbReference type="RefSeq" id="WP_158029954.1">
    <property type="nucleotide sequence ID" value="NZ_BMHG01000002.1"/>
</dbReference>
<dbReference type="PANTHER" id="PTHR43163:SF6">
    <property type="entry name" value="DIPEPTIDE TRANSPORT SYSTEM PERMEASE PROTEIN DPPB-RELATED"/>
    <property type="match status" value="1"/>
</dbReference>
<evidence type="ECO:0000256" key="5">
    <source>
        <dbReference type="ARBA" id="ARBA00022989"/>
    </source>
</evidence>
<feature type="transmembrane region" description="Helical" evidence="7">
    <location>
        <begin position="114"/>
        <end position="134"/>
    </location>
</feature>
<dbReference type="InterPro" id="IPR000515">
    <property type="entry name" value="MetI-like"/>
</dbReference>
<proteinExistence type="inferred from homology"/>
<feature type="domain" description="ABC transmembrane type-1" evidence="9">
    <location>
        <begin position="110"/>
        <end position="310"/>
    </location>
</feature>
<dbReference type="InterPro" id="IPR035906">
    <property type="entry name" value="MetI-like_sf"/>
</dbReference>
<protein>
    <submittedName>
        <fullName evidence="10">ABC transporter permease</fullName>
    </submittedName>
</protein>
<organism evidence="10 11">
    <name type="scientific">Pseudoclavibacter endophyticus</name>
    <dbReference type="NCBI Taxonomy" id="1778590"/>
    <lineage>
        <taxon>Bacteria</taxon>
        <taxon>Bacillati</taxon>
        <taxon>Actinomycetota</taxon>
        <taxon>Actinomycetes</taxon>
        <taxon>Micrococcales</taxon>
        <taxon>Microbacteriaceae</taxon>
        <taxon>Pseudoclavibacter</taxon>
    </lineage>
</organism>
<gene>
    <name evidence="10" type="ORF">F8O04_13690</name>
</gene>
<dbReference type="EMBL" id="WBJY01000004">
    <property type="protein sequence ID" value="KAB1646788.1"/>
    <property type="molecule type" value="Genomic_DNA"/>
</dbReference>
<evidence type="ECO:0000256" key="6">
    <source>
        <dbReference type="ARBA" id="ARBA00023136"/>
    </source>
</evidence>
<sequence>MVMGSAVSALGGRLRALALRLFGAVAVIWAVVTVTFLAVRAVPGDPVLAILGGPGSNATPEAVEQARADHGLDQPLWLQYVRYLGRVAVFDLGDSYDLRRPVTAIVGEQLPPTLGLALVALVLAWTLAVAFSWWSMRGGRVAWAIASFLEAVGTVLPHFWIATVLIAVFAVSLGLPVAVSRPGAGGLILPAVTLAIPVAGFLGQVMRERMLDTLEQPFVVAARARGLGDTQVYFRHVLRHAAVPAVATTGWAFGSLVSGAVVVETIFARPGLGRTLLDAVMIRDVPLVCGALIVVAIVYVLVTLATELAERLLDPRIAGGAGAVEPAPGGAAGPGTPGPGSVRGPADAHAPITPAGAP</sequence>
<keyword evidence="5 7" id="KW-1133">Transmembrane helix</keyword>
<evidence type="ECO:0000256" key="2">
    <source>
        <dbReference type="ARBA" id="ARBA00022448"/>
    </source>
</evidence>
<accession>A0A6H9WF87</accession>
<dbReference type="InterPro" id="IPR045621">
    <property type="entry name" value="BPD_transp_1_N"/>
</dbReference>
<dbReference type="Pfam" id="PF00528">
    <property type="entry name" value="BPD_transp_1"/>
    <property type="match status" value="1"/>
</dbReference>
<dbReference type="Gene3D" id="1.10.3720.10">
    <property type="entry name" value="MetI-like"/>
    <property type="match status" value="1"/>
</dbReference>
<dbReference type="Proteomes" id="UP000431744">
    <property type="component" value="Unassembled WGS sequence"/>
</dbReference>
<keyword evidence="3" id="KW-1003">Cell membrane</keyword>
<dbReference type="Pfam" id="PF19300">
    <property type="entry name" value="BPD_transp_1_N"/>
    <property type="match status" value="1"/>
</dbReference>
<feature type="transmembrane region" description="Helical" evidence="7">
    <location>
        <begin position="285"/>
        <end position="306"/>
    </location>
</feature>
<keyword evidence="6 7" id="KW-0472">Membrane</keyword>
<evidence type="ECO:0000256" key="3">
    <source>
        <dbReference type="ARBA" id="ARBA00022475"/>
    </source>
</evidence>
<evidence type="ECO:0000313" key="11">
    <source>
        <dbReference type="Proteomes" id="UP000431744"/>
    </source>
</evidence>
<keyword evidence="11" id="KW-1185">Reference proteome</keyword>
<dbReference type="AlphaFoldDB" id="A0A6H9WF87"/>
<reference evidence="10 11" key="1">
    <citation type="submission" date="2019-09" db="EMBL/GenBank/DDBJ databases">
        <title>Phylogeny of genus Pseudoclavibacter and closely related genus.</title>
        <authorList>
            <person name="Li Y."/>
        </authorList>
    </citation>
    <scope>NUCLEOTIDE SEQUENCE [LARGE SCALE GENOMIC DNA]</scope>
    <source>
        <strain evidence="10 11">EGI 60007</strain>
    </source>
</reference>
<evidence type="ECO:0000256" key="1">
    <source>
        <dbReference type="ARBA" id="ARBA00004651"/>
    </source>
</evidence>
<evidence type="ECO:0000256" key="8">
    <source>
        <dbReference type="SAM" id="MobiDB-lite"/>
    </source>
</evidence>
<name>A0A6H9WF87_9MICO</name>
<evidence type="ECO:0000256" key="4">
    <source>
        <dbReference type="ARBA" id="ARBA00022692"/>
    </source>
</evidence>
<evidence type="ECO:0000259" key="9">
    <source>
        <dbReference type="PROSITE" id="PS50928"/>
    </source>
</evidence>
<dbReference type="OrthoDB" id="9778910at2"/>
<comment type="caution">
    <text evidence="10">The sequence shown here is derived from an EMBL/GenBank/DDBJ whole genome shotgun (WGS) entry which is preliminary data.</text>
</comment>
<comment type="similarity">
    <text evidence="7">Belongs to the binding-protein-dependent transport system permease family.</text>
</comment>